<protein>
    <submittedName>
        <fullName evidence="2">Uncharacterized protein</fullName>
    </submittedName>
</protein>
<proteinExistence type="predicted"/>
<comment type="caution">
    <text evidence="2">The sequence shown here is derived from an EMBL/GenBank/DDBJ whole genome shotgun (WGS) entry which is preliminary data.</text>
</comment>
<dbReference type="EMBL" id="BRLH01000001">
    <property type="protein sequence ID" value="GKX54247.1"/>
    <property type="molecule type" value="Genomic_DNA"/>
</dbReference>
<evidence type="ECO:0000256" key="1">
    <source>
        <dbReference type="SAM" id="MobiDB-lite"/>
    </source>
</evidence>
<sequence>MTSKKGGLHVWSGNGDNETPTEEGEKTLVHLVQFHHSDLQATNPAVKATPDGLQVQHPCGDMQYL</sequence>
<dbReference type="Proteomes" id="UP001058124">
    <property type="component" value="Unassembled WGS sequence"/>
</dbReference>
<accession>A0AAV5MXQ9</accession>
<name>A0AAV5MXQ9_9GAMM</name>
<organism evidence="2 3">
    <name type="scientific">Leminorella grimontii</name>
    <dbReference type="NCBI Taxonomy" id="82981"/>
    <lineage>
        <taxon>Bacteria</taxon>
        <taxon>Pseudomonadati</taxon>
        <taxon>Pseudomonadota</taxon>
        <taxon>Gammaproteobacteria</taxon>
        <taxon>Enterobacterales</taxon>
        <taxon>Budviciaceae</taxon>
        <taxon>Leminorella</taxon>
    </lineage>
</organism>
<keyword evidence="3" id="KW-1185">Reference proteome</keyword>
<feature type="region of interest" description="Disordered" evidence="1">
    <location>
        <begin position="1"/>
        <end position="22"/>
    </location>
</feature>
<reference evidence="2" key="1">
    <citation type="submission" date="2022-06" db="EMBL/GenBank/DDBJ databases">
        <title>Draft genome sequences of Leminorella grimontii str. JCM5902.</title>
        <authorList>
            <person name="Wakabayashi Y."/>
            <person name="Kojima K."/>
        </authorList>
    </citation>
    <scope>NUCLEOTIDE SEQUENCE</scope>
    <source>
        <strain evidence="2">JCM 5902</strain>
    </source>
</reference>
<evidence type="ECO:0000313" key="3">
    <source>
        <dbReference type="Proteomes" id="UP001058124"/>
    </source>
</evidence>
<dbReference type="AlphaFoldDB" id="A0AAV5MXQ9"/>
<gene>
    <name evidence="2" type="ORF">SOASR030_03590</name>
</gene>
<evidence type="ECO:0000313" key="2">
    <source>
        <dbReference type="EMBL" id="GKX54247.1"/>
    </source>
</evidence>